<keyword evidence="1" id="KW-0812">Transmembrane</keyword>
<evidence type="ECO:0000313" key="2">
    <source>
        <dbReference type="EMBL" id="DAD66708.1"/>
    </source>
</evidence>
<organism evidence="2">
    <name type="scientific">Myoviridae sp. ctPuP5</name>
    <dbReference type="NCBI Taxonomy" id="2823543"/>
    <lineage>
        <taxon>Viruses</taxon>
        <taxon>Duplodnaviria</taxon>
        <taxon>Heunggongvirae</taxon>
        <taxon>Uroviricota</taxon>
        <taxon>Caudoviricetes</taxon>
    </lineage>
</organism>
<evidence type="ECO:0000256" key="1">
    <source>
        <dbReference type="SAM" id="Phobius"/>
    </source>
</evidence>
<dbReference type="EMBL" id="BK014662">
    <property type="protein sequence ID" value="DAD66708.1"/>
    <property type="molecule type" value="Genomic_DNA"/>
</dbReference>
<sequence>MKYILKLITRFKEYENKGICIFGFFLVICLIGANLFCATKIRDVGVEDYIMVNLLTFSFVSLTGVITSIISGE</sequence>
<keyword evidence="1" id="KW-0472">Membrane</keyword>
<accession>A0A8S5L9T7</accession>
<proteinExistence type="predicted"/>
<feature type="transmembrane region" description="Helical" evidence="1">
    <location>
        <begin position="50"/>
        <end position="70"/>
    </location>
</feature>
<protein>
    <submittedName>
        <fullName evidence="2">Uncharacterized protein</fullName>
    </submittedName>
</protein>
<feature type="transmembrane region" description="Helical" evidence="1">
    <location>
        <begin position="20"/>
        <end position="38"/>
    </location>
</feature>
<keyword evidence="1" id="KW-1133">Transmembrane helix</keyword>
<name>A0A8S5L9T7_9CAUD</name>
<reference evidence="2" key="1">
    <citation type="journal article" date="2021" name="Proc. Natl. Acad. Sci. U.S.A.">
        <title>A Catalog of Tens of Thousands of Viruses from Human Metagenomes Reveals Hidden Associations with Chronic Diseases.</title>
        <authorList>
            <person name="Tisza M.J."/>
            <person name="Buck C.B."/>
        </authorList>
    </citation>
    <scope>NUCLEOTIDE SEQUENCE</scope>
    <source>
        <strain evidence="2">CtPuP5</strain>
    </source>
</reference>